<reference evidence="2" key="1">
    <citation type="submission" date="2022-08" db="EMBL/GenBank/DDBJ databases">
        <authorList>
            <person name="Gutierrez-Valencia J."/>
        </authorList>
    </citation>
    <scope>NUCLEOTIDE SEQUENCE</scope>
</reference>
<evidence type="ECO:0000313" key="3">
    <source>
        <dbReference type="Proteomes" id="UP001154282"/>
    </source>
</evidence>
<sequence length="106" mass="11140">SVVVAAGATLPRATRIVARSFCSDVSSIGSSRLAPISCDESSIQRPGVDPVVSTSLSRLAPDSSTAGSSGSQRRPMRRALSRNSAHDRFESFEELIVEPVVEIVPG</sequence>
<feature type="compositionally biased region" description="Polar residues" evidence="1">
    <location>
        <begin position="52"/>
        <end position="72"/>
    </location>
</feature>
<accession>A0AAV0QVQ7</accession>
<protein>
    <submittedName>
        <fullName evidence="2">Uncharacterized protein</fullName>
    </submittedName>
</protein>
<organism evidence="2 3">
    <name type="scientific">Linum tenue</name>
    <dbReference type="NCBI Taxonomy" id="586396"/>
    <lineage>
        <taxon>Eukaryota</taxon>
        <taxon>Viridiplantae</taxon>
        <taxon>Streptophyta</taxon>
        <taxon>Embryophyta</taxon>
        <taxon>Tracheophyta</taxon>
        <taxon>Spermatophyta</taxon>
        <taxon>Magnoliopsida</taxon>
        <taxon>eudicotyledons</taxon>
        <taxon>Gunneridae</taxon>
        <taxon>Pentapetalae</taxon>
        <taxon>rosids</taxon>
        <taxon>fabids</taxon>
        <taxon>Malpighiales</taxon>
        <taxon>Linaceae</taxon>
        <taxon>Linum</taxon>
    </lineage>
</organism>
<comment type="caution">
    <text evidence="2">The sequence shown here is derived from an EMBL/GenBank/DDBJ whole genome shotgun (WGS) entry which is preliminary data.</text>
</comment>
<dbReference type="Proteomes" id="UP001154282">
    <property type="component" value="Unassembled WGS sequence"/>
</dbReference>
<proteinExistence type="predicted"/>
<gene>
    <name evidence="2" type="ORF">LITE_LOCUS44723</name>
</gene>
<name>A0AAV0QVQ7_9ROSI</name>
<keyword evidence="3" id="KW-1185">Reference proteome</keyword>
<evidence type="ECO:0000256" key="1">
    <source>
        <dbReference type="SAM" id="MobiDB-lite"/>
    </source>
</evidence>
<feature type="region of interest" description="Disordered" evidence="1">
    <location>
        <begin position="40"/>
        <end position="84"/>
    </location>
</feature>
<dbReference type="AlphaFoldDB" id="A0AAV0QVQ7"/>
<feature type="non-terminal residue" evidence="2">
    <location>
        <position position="1"/>
    </location>
</feature>
<dbReference type="EMBL" id="CAMGYJ010000010">
    <property type="protein sequence ID" value="CAI0548317.1"/>
    <property type="molecule type" value="Genomic_DNA"/>
</dbReference>
<evidence type="ECO:0000313" key="2">
    <source>
        <dbReference type="EMBL" id="CAI0548317.1"/>
    </source>
</evidence>